<dbReference type="Proteomes" id="UP000515158">
    <property type="component" value="Unplaced"/>
</dbReference>
<dbReference type="InterPro" id="IPR008914">
    <property type="entry name" value="PEBP"/>
</dbReference>
<name>A0A6P8YYM7_THRPL</name>
<proteinExistence type="inferred from homology"/>
<dbReference type="AlphaFoldDB" id="A0A6P8YYM7"/>
<feature type="signal peptide" evidence="2">
    <location>
        <begin position="1"/>
        <end position="17"/>
    </location>
</feature>
<dbReference type="Gene3D" id="3.90.280.10">
    <property type="entry name" value="PEBP-like"/>
    <property type="match status" value="1"/>
</dbReference>
<accession>A0A6P8YYM7</accession>
<evidence type="ECO:0000256" key="2">
    <source>
        <dbReference type="SAM" id="SignalP"/>
    </source>
</evidence>
<sequence length="211" mass="22631">MKVLVLVTALCCAKVLAEDSPYVQQGIVPDIIDAPPAGELQVNFANNLKASYGNELTPTQVKDQPVFSWSGTSGDLFTVFMVDPDAPSRQNASLRCYLHFAVANVPQNDVAHGTILAPYMGSAPPKDSGLHRYTLLVYKQPGFIQTSAITDRRKFSVRDYASKNELGAPVAGNFFLAQFETAGSGGESVIGSAMYVTGVTVVGLYLSWNCS</sequence>
<protein>
    <submittedName>
        <fullName evidence="4">Protein D3-like</fullName>
    </submittedName>
</protein>
<evidence type="ECO:0000256" key="1">
    <source>
        <dbReference type="ARBA" id="ARBA00007091"/>
    </source>
</evidence>
<evidence type="ECO:0000313" key="4">
    <source>
        <dbReference type="RefSeq" id="XP_034239377.1"/>
    </source>
</evidence>
<dbReference type="InterPro" id="IPR001858">
    <property type="entry name" value="Phosphatidylethanolamine-bd_CS"/>
</dbReference>
<dbReference type="InterPro" id="IPR035810">
    <property type="entry name" value="PEBP_euk"/>
</dbReference>
<dbReference type="OrthoDB" id="2506647at2759"/>
<dbReference type="SUPFAM" id="SSF49777">
    <property type="entry name" value="PEBP-like"/>
    <property type="match status" value="1"/>
</dbReference>
<dbReference type="InterPro" id="IPR036610">
    <property type="entry name" value="PEBP-like_sf"/>
</dbReference>
<dbReference type="PANTHER" id="PTHR11362">
    <property type="entry name" value="PHOSPHATIDYLETHANOLAMINE-BINDING PROTEIN"/>
    <property type="match status" value="1"/>
</dbReference>
<dbReference type="KEGG" id="tpal:117644217"/>
<dbReference type="CDD" id="cd00866">
    <property type="entry name" value="PEBP_euk"/>
    <property type="match status" value="1"/>
</dbReference>
<dbReference type="RefSeq" id="XP_034239377.1">
    <property type="nucleotide sequence ID" value="XM_034383486.1"/>
</dbReference>
<gene>
    <name evidence="4" type="primary">LOC117644217</name>
</gene>
<keyword evidence="2" id="KW-0732">Signal</keyword>
<reference evidence="4" key="1">
    <citation type="submission" date="2025-08" db="UniProtKB">
        <authorList>
            <consortium name="RefSeq"/>
        </authorList>
    </citation>
    <scope>IDENTIFICATION</scope>
    <source>
        <tissue evidence="4">Total insect</tissue>
    </source>
</reference>
<organism evidence="4">
    <name type="scientific">Thrips palmi</name>
    <name type="common">Melon thrips</name>
    <dbReference type="NCBI Taxonomy" id="161013"/>
    <lineage>
        <taxon>Eukaryota</taxon>
        <taxon>Metazoa</taxon>
        <taxon>Ecdysozoa</taxon>
        <taxon>Arthropoda</taxon>
        <taxon>Hexapoda</taxon>
        <taxon>Insecta</taxon>
        <taxon>Pterygota</taxon>
        <taxon>Neoptera</taxon>
        <taxon>Paraneoptera</taxon>
        <taxon>Thysanoptera</taxon>
        <taxon>Terebrantia</taxon>
        <taxon>Thripoidea</taxon>
        <taxon>Thripidae</taxon>
        <taxon>Thrips</taxon>
    </lineage>
</organism>
<keyword evidence="3" id="KW-1185">Reference proteome</keyword>
<dbReference type="PROSITE" id="PS01220">
    <property type="entry name" value="PBP"/>
    <property type="match status" value="1"/>
</dbReference>
<comment type="similarity">
    <text evidence="1">Belongs to the phosphatidylethanolamine-binding protein family.</text>
</comment>
<feature type="chain" id="PRO_5027627582" evidence="2">
    <location>
        <begin position="18"/>
        <end position="211"/>
    </location>
</feature>
<evidence type="ECO:0000313" key="3">
    <source>
        <dbReference type="Proteomes" id="UP000515158"/>
    </source>
</evidence>
<dbReference type="PANTHER" id="PTHR11362:SF82">
    <property type="entry name" value="PHOSPHATIDYLETHANOLAMINE-BINDING PROTEIN 4"/>
    <property type="match status" value="1"/>
</dbReference>
<dbReference type="GeneID" id="117644217"/>
<dbReference type="Pfam" id="PF01161">
    <property type="entry name" value="PBP"/>
    <property type="match status" value="1"/>
</dbReference>
<dbReference type="InParanoid" id="A0A6P8YYM7"/>